<dbReference type="GO" id="GO:0005634">
    <property type="term" value="C:nucleus"/>
    <property type="evidence" value="ECO:0007669"/>
    <property type="project" value="TreeGrafter"/>
</dbReference>
<dbReference type="VEuPathDB" id="TriTrypDB:C3747_100g193"/>
<evidence type="ECO:0000256" key="6">
    <source>
        <dbReference type="ARBA" id="ARBA00022485"/>
    </source>
</evidence>
<dbReference type="InterPro" id="IPR011257">
    <property type="entry name" value="DNA_glycosylase"/>
</dbReference>
<protein>
    <recommendedName>
        <fullName evidence="5">Adenine DNA glycosylase</fullName>
        <ecNumber evidence="4">3.2.2.31</ecNumber>
    </recommendedName>
</protein>
<dbReference type="Proteomes" id="UP000246121">
    <property type="component" value="Unassembled WGS sequence"/>
</dbReference>
<evidence type="ECO:0000256" key="11">
    <source>
        <dbReference type="ARBA" id="ARBA00023014"/>
    </source>
</evidence>
<dbReference type="Pfam" id="PF00633">
    <property type="entry name" value="HHH"/>
    <property type="match status" value="1"/>
</dbReference>
<dbReference type="VEuPathDB" id="TriTrypDB:ECC02_009153"/>
<dbReference type="GO" id="GO:0032357">
    <property type="term" value="F:oxidized purine DNA binding"/>
    <property type="evidence" value="ECO:0007669"/>
    <property type="project" value="TreeGrafter"/>
</dbReference>
<reference evidence="15 16" key="1">
    <citation type="journal article" date="2018" name="Microb. Genom.">
        <title>Expanding an expanded genome: long-read sequencing of Trypanosoma cruzi.</title>
        <authorList>
            <person name="Berna L."/>
            <person name="Rodriguez M."/>
            <person name="Chiribao M.L."/>
            <person name="Parodi-Talice A."/>
            <person name="Pita S."/>
            <person name="Rijo G."/>
            <person name="Alvarez-Valin F."/>
            <person name="Robello C."/>
        </authorList>
    </citation>
    <scope>NUCLEOTIDE SEQUENCE [LARGE SCALE GENOMIC DNA]</scope>
    <source>
        <strain evidence="15 16">Dm28c</strain>
    </source>
</reference>
<dbReference type="GO" id="GO:0034039">
    <property type="term" value="F:8-oxo-7,8-dihydroguanine DNA N-glycosylase activity"/>
    <property type="evidence" value="ECO:0007669"/>
    <property type="project" value="TreeGrafter"/>
</dbReference>
<evidence type="ECO:0000256" key="1">
    <source>
        <dbReference type="ARBA" id="ARBA00000843"/>
    </source>
</evidence>
<comment type="catalytic activity">
    <reaction evidence="1">
        <text>Hydrolyzes free adenine bases from 7,8-dihydro-8-oxoguanine:adenine mismatched double-stranded DNA, leaving an apurinic site.</text>
        <dbReference type="EC" id="3.2.2.31"/>
    </reaction>
</comment>
<keyword evidence="13" id="KW-0326">Glycosidase</keyword>
<evidence type="ECO:0000256" key="5">
    <source>
        <dbReference type="ARBA" id="ARBA00022023"/>
    </source>
</evidence>
<comment type="cofactor">
    <cofactor evidence="2">
        <name>[4Fe-4S] cluster</name>
        <dbReference type="ChEBI" id="CHEBI:49883"/>
    </cofactor>
</comment>
<keyword evidence="8" id="KW-0227">DNA damage</keyword>
<evidence type="ECO:0000256" key="8">
    <source>
        <dbReference type="ARBA" id="ARBA00022763"/>
    </source>
</evidence>
<dbReference type="VEuPathDB" id="TriTrypDB:TCDM_10117"/>
<dbReference type="EMBL" id="PRFA01000230">
    <property type="protein sequence ID" value="PWU84401.1"/>
    <property type="molecule type" value="Genomic_DNA"/>
</dbReference>
<evidence type="ECO:0000313" key="16">
    <source>
        <dbReference type="Proteomes" id="UP000246121"/>
    </source>
</evidence>
<dbReference type="SMART" id="SM00478">
    <property type="entry name" value="ENDO3c"/>
    <property type="match status" value="1"/>
</dbReference>
<dbReference type="InterPro" id="IPR023170">
    <property type="entry name" value="HhH_base_excis_C"/>
</dbReference>
<evidence type="ECO:0000256" key="13">
    <source>
        <dbReference type="ARBA" id="ARBA00023295"/>
    </source>
</evidence>
<dbReference type="PANTHER" id="PTHR42944:SF1">
    <property type="entry name" value="ADENINE DNA GLYCOSYLASE"/>
    <property type="match status" value="1"/>
</dbReference>
<dbReference type="Gene3D" id="3.90.79.10">
    <property type="entry name" value="Nucleoside Triphosphate Pyrophosphohydrolase"/>
    <property type="match status" value="1"/>
</dbReference>
<dbReference type="GO" id="GO:0000701">
    <property type="term" value="F:purine-specific mismatch base pair DNA N-glycosylase activity"/>
    <property type="evidence" value="ECO:0007669"/>
    <property type="project" value="UniProtKB-EC"/>
</dbReference>
<accession>A0A2V2UK37</accession>
<name>A0A2V2UK37_TRYCR</name>
<keyword evidence="9" id="KW-0378">Hydrolase</keyword>
<dbReference type="AlphaFoldDB" id="A0A2V2UK37"/>
<dbReference type="PANTHER" id="PTHR42944">
    <property type="entry name" value="ADENINE DNA GLYCOSYLASE"/>
    <property type="match status" value="1"/>
</dbReference>
<dbReference type="VEuPathDB" id="TriTrypDB:TCSYLVIO_002643"/>
<dbReference type="Gene3D" id="1.10.1670.10">
    <property type="entry name" value="Helix-hairpin-Helix base-excision DNA repair enzymes (C-terminal)"/>
    <property type="match status" value="1"/>
</dbReference>
<keyword evidence="12" id="KW-0234">DNA repair</keyword>
<evidence type="ECO:0000256" key="7">
    <source>
        <dbReference type="ARBA" id="ARBA00022723"/>
    </source>
</evidence>
<feature type="domain" description="HhH-GPD" evidence="14">
    <location>
        <begin position="58"/>
        <end position="213"/>
    </location>
</feature>
<evidence type="ECO:0000256" key="3">
    <source>
        <dbReference type="ARBA" id="ARBA00008343"/>
    </source>
</evidence>
<evidence type="ECO:0000256" key="2">
    <source>
        <dbReference type="ARBA" id="ARBA00001966"/>
    </source>
</evidence>
<dbReference type="GO" id="GO:0006298">
    <property type="term" value="P:mismatch repair"/>
    <property type="evidence" value="ECO:0007669"/>
    <property type="project" value="TreeGrafter"/>
</dbReference>
<gene>
    <name evidence="15" type="ORF">C4B63_230g10</name>
</gene>
<dbReference type="VEuPathDB" id="TriTrypDB:TcYC6_0012280"/>
<dbReference type="GO" id="GO:0035485">
    <property type="term" value="F:adenine/guanine mispair binding"/>
    <property type="evidence" value="ECO:0007669"/>
    <property type="project" value="TreeGrafter"/>
</dbReference>
<evidence type="ECO:0000256" key="4">
    <source>
        <dbReference type="ARBA" id="ARBA00012045"/>
    </source>
</evidence>
<dbReference type="InterPro" id="IPR015797">
    <property type="entry name" value="NUDIX_hydrolase-like_dom_sf"/>
</dbReference>
<dbReference type="Gene3D" id="1.10.340.30">
    <property type="entry name" value="Hypothetical protein, domain 2"/>
    <property type="match status" value="1"/>
</dbReference>
<sequence>MNELYRAVQKATIEWFHINEKRDLPWRQSFSPTDVLGTTIGANDCMRNPYHVWVCEVMSQQTQMGTVISYFQRWVSIFPTVAVLAEASEESVKTAWSGLGYYRRALYLKKGAEYVMKHFNGKLPVTAVELQQIPGIGPYTAAAISSICFGEKVASVDGNVVRVITRLRCEREVDPKAAKTIKAVKQWAQELMDEGPCENPGAFNEGLMKIGSSVCKPSGRPLCEECPLQRFCKSYAAKARGEIEAIEGVIPLRSIAAKKKKEIVISVIHEFRYGCLNEGMMERRFVVIQRPEGGLLGGMLEFPSTTYGSSYDTIPIEEKAVLNLLKKLNAENGAVRYLGSVRHIFSHIDMEVLIYCALWKSPKPYLGTDDVGIKLKETNSYINEEAVCASLVKGLAVSPSRIFVKTEEEIRNSSATRLLLKILQKLLLAEKSKRKLESMSIWKNLRKNGDK</sequence>
<dbReference type="SMART" id="SM00525">
    <property type="entry name" value="FES"/>
    <property type="match status" value="1"/>
</dbReference>
<dbReference type="EC" id="3.2.2.31" evidence="4"/>
<keyword evidence="7" id="KW-0479">Metal-binding</keyword>
<dbReference type="CDD" id="cd00056">
    <property type="entry name" value="ENDO3c"/>
    <property type="match status" value="1"/>
</dbReference>
<evidence type="ECO:0000259" key="14">
    <source>
        <dbReference type="SMART" id="SM00478"/>
    </source>
</evidence>
<evidence type="ECO:0000256" key="10">
    <source>
        <dbReference type="ARBA" id="ARBA00023004"/>
    </source>
</evidence>
<dbReference type="InterPro" id="IPR003651">
    <property type="entry name" value="Endonuclease3_FeS-loop_motif"/>
</dbReference>
<keyword evidence="6" id="KW-0004">4Fe-4S</keyword>
<keyword evidence="11" id="KW-0411">Iron-sulfur</keyword>
<organism evidence="15 16">
    <name type="scientific">Trypanosoma cruzi</name>
    <dbReference type="NCBI Taxonomy" id="5693"/>
    <lineage>
        <taxon>Eukaryota</taxon>
        <taxon>Discoba</taxon>
        <taxon>Euglenozoa</taxon>
        <taxon>Kinetoplastea</taxon>
        <taxon>Metakinetoplastina</taxon>
        <taxon>Trypanosomatida</taxon>
        <taxon>Trypanosomatidae</taxon>
        <taxon>Trypanosoma</taxon>
        <taxon>Schizotrypanum</taxon>
    </lineage>
</organism>
<dbReference type="SUPFAM" id="SSF48150">
    <property type="entry name" value="DNA-glycosylase"/>
    <property type="match status" value="1"/>
</dbReference>
<dbReference type="InterPro" id="IPR000445">
    <property type="entry name" value="HhH_motif"/>
</dbReference>
<dbReference type="GO" id="GO:0006284">
    <property type="term" value="P:base-excision repair"/>
    <property type="evidence" value="ECO:0007669"/>
    <property type="project" value="InterPro"/>
</dbReference>
<evidence type="ECO:0000256" key="12">
    <source>
        <dbReference type="ARBA" id="ARBA00023204"/>
    </source>
</evidence>
<dbReference type="InterPro" id="IPR044298">
    <property type="entry name" value="MIG/MutY"/>
</dbReference>
<dbReference type="InterPro" id="IPR003265">
    <property type="entry name" value="HhH-GPD_domain"/>
</dbReference>
<evidence type="ECO:0000256" key="9">
    <source>
        <dbReference type="ARBA" id="ARBA00022801"/>
    </source>
</evidence>
<dbReference type="VEuPathDB" id="TriTrypDB:TcG_01812"/>
<dbReference type="GO" id="GO:0051539">
    <property type="term" value="F:4 iron, 4 sulfur cluster binding"/>
    <property type="evidence" value="ECO:0007669"/>
    <property type="project" value="UniProtKB-KW"/>
</dbReference>
<keyword evidence="10" id="KW-0408">Iron</keyword>
<dbReference type="VEuPathDB" id="TriTrypDB:C4B63_230g10"/>
<dbReference type="Pfam" id="PF00730">
    <property type="entry name" value="HhH-GPD"/>
    <property type="match status" value="1"/>
</dbReference>
<dbReference type="VEuPathDB" id="TriTrypDB:BCY84_15868"/>
<dbReference type="SUPFAM" id="SSF55811">
    <property type="entry name" value="Nudix"/>
    <property type="match status" value="1"/>
</dbReference>
<comment type="caution">
    <text evidence="15">The sequence shown here is derived from an EMBL/GenBank/DDBJ whole genome shotgun (WGS) entry which is preliminary data.</text>
</comment>
<evidence type="ECO:0000313" key="15">
    <source>
        <dbReference type="EMBL" id="PWU84401.1"/>
    </source>
</evidence>
<dbReference type="FunFam" id="1.10.340.30:FF:000002">
    <property type="entry name" value="Adenine DNA glycosylase"/>
    <property type="match status" value="1"/>
</dbReference>
<proteinExistence type="inferred from homology"/>
<comment type="similarity">
    <text evidence="3">Belongs to the Nth/MutY family.</text>
</comment>
<dbReference type="GO" id="GO:0046872">
    <property type="term" value="F:metal ion binding"/>
    <property type="evidence" value="ECO:0007669"/>
    <property type="project" value="UniProtKB-KW"/>
</dbReference>
<dbReference type="VEuPathDB" id="TriTrypDB:Tc_MARK_1405"/>
<dbReference type="VEuPathDB" id="TriTrypDB:TcCL_ESM10127"/>
<dbReference type="VEuPathDB" id="TriTrypDB:TcCLB.511803.20"/>
<dbReference type="VEuPathDB" id="TriTrypDB:TcBrA4_0078030"/>